<feature type="region of interest" description="Disordered" evidence="13">
    <location>
        <begin position="261"/>
        <end position="418"/>
    </location>
</feature>
<dbReference type="GO" id="GO:0004674">
    <property type="term" value="F:protein serine/threonine kinase activity"/>
    <property type="evidence" value="ECO:0007669"/>
    <property type="project" value="UniProtKB-KW"/>
</dbReference>
<dbReference type="Proteomes" id="UP000032304">
    <property type="component" value="Chromosome 9"/>
</dbReference>
<keyword evidence="6 11" id="KW-0547">Nucleotide-binding</keyword>
<dbReference type="EC" id="2.7.11.1" evidence="3"/>
<protein>
    <recommendedName>
        <fullName evidence="3">non-specific serine/threonine protein kinase</fullName>
        <ecNumber evidence="3">2.7.11.1</ecNumber>
    </recommendedName>
</protein>
<keyword evidence="8 11" id="KW-0067">ATP-binding</keyword>
<dbReference type="PANTHER" id="PTHR11909">
    <property type="entry name" value="CASEIN KINASE-RELATED"/>
    <property type="match status" value="1"/>
</dbReference>
<evidence type="ECO:0000256" key="13">
    <source>
        <dbReference type="SAM" id="MobiDB-lite"/>
    </source>
</evidence>
<comment type="catalytic activity">
    <reaction evidence="10">
        <text>L-seryl-[protein] + ATP = O-phospho-L-seryl-[protein] + ADP + H(+)</text>
        <dbReference type="Rhea" id="RHEA:17989"/>
        <dbReference type="Rhea" id="RHEA-COMP:9863"/>
        <dbReference type="Rhea" id="RHEA-COMP:11604"/>
        <dbReference type="ChEBI" id="CHEBI:15378"/>
        <dbReference type="ChEBI" id="CHEBI:29999"/>
        <dbReference type="ChEBI" id="CHEBI:30616"/>
        <dbReference type="ChEBI" id="CHEBI:83421"/>
        <dbReference type="ChEBI" id="CHEBI:456216"/>
        <dbReference type="EC" id="2.7.11.1"/>
    </reaction>
</comment>
<reference evidence="15 16" key="1">
    <citation type="journal article" date="2012" name="Nature">
        <title>Repeated polyploidization of Gossypium genomes and the evolution of spinnable cotton fibres.</title>
        <authorList>
            <person name="Paterson A.H."/>
            <person name="Wendel J.F."/>
            <person name="Gundlach H."/>
            <person name="Guo H."/>
            <person name="Jenkins J."/>
            <person name="Jin D."/>
            <person name="Llewellyn D."/>
            <person name="Showmaker K.C."/>
            <person name="Shu S."/>
            <person name="Udall J."/>
            <person name="Yoo M.J."/>
            <person name="Byers R."/>
            <person name="Chen W."/>
            <person name="Doron-Faigenboim A."/>
            <person name="Duke M.V."/>
            <person name="Gong L."/>
            <person name="Grimwood J."/>
            <person name="Grover C."/>
            <person name="Grupp K."/>
            <person name="Hu G."/>
            <person name="Lee T.H."/>
            <person name="Li J."/>
            <person name="Lin L."/>
            <person name="Liu T."/>
            <person name="Marler B.S."/>
            <person name="Page J.T."/>
            <person name="Roberts A.W."/>
            <person name="Romanel E."/>
            <person name="Sanders W.S."/>
            <person name="Szadkowski E."/>
            <person name="Tan X."/>
            <person name="Tang H."/>
            <person name="Xu C."/>
            <person name="Wang J."/>
            <person name="Wang Z."/>
            <person name="Zhang D."/>
            <person name="Zhang L."/>
            <person name="Ashrafi H."/>
            <person name="Bedon F."/>
            <person name="Bowers J.E."/>
            <person name="Brubaker C.L."/>
            <person name="Chee P.W."/>
            <person name="Das S."/>
            <person name="Gingle A.R."/>
            <person name="Haigler C.H."/>
            <person name="Harker D."/>
            <person name="Hoffmann L.V."/>
            <person name="Hovav R."/>
            <person name="Jones D.C."/>
            <person name="Lemke C."/>
            <person name="Mansoor S."/>
            <person name="ur Rahman M."/>
            <person name="Rainville L.N."/>
            <person name="Rambani A."/>
            <person name="Reddy U.K."/>
            <person name="Rong J.K."/>
            <person name="Saranga Y."/>
            <person name="Scheffler B.E."/>
            <person name="Scheffler J.A."/>
            <person name="Stelly D.M."/>
            <person name="Triplett B.A."/>
            <person name="Van Deynze A."/>
            <person name="Vaslin M.F."/>
            <person name="Waghmare V.N."/>
            <person name="Walford S.A."/>
            <person name="Wright R.J."/>
            <person name="Zaki E.A."/>
            <person name="Zhang T."/>
            <person name="Dennis E.S."/>
            <person name="Mayer K.F."/>
            <person name="Peterson D.G."/>
            <person name="Rokhsar D.S."/>
            <person name="Wang X."/>
            <person name="Schmutz J."/>
        </authorList>
    </citation>
    <scope>NUCLEOTIDE SEQUENCE [LARGE SCALE GENOMIC DNA]</scope>
</reference>
<comment type="subunit">
    <text evidence="2">Monomer.</text>
</comment>
<comment type="catalytic activity">
    <reaction evidence="9">
        <text>L-threonyl-[protein] + ATP = O-phospho-L-threonyl-[protein] + ADP + H(+)</text>
        <dbReference type="Rhea" id="RHEA:46608"/>
        <dbReference type="Rhea" id="RHEA-COMP:11060"/>
        <dbReference type="Rhea" id="RHEA-COMP:11605"/>
        <dbReference type="ChEBI" id="CHEBI:15378"/>
        <dbReference type="ChEBI" id="CHEBI:30013"/>
        <dbReference type="ChEBI" id="CHEBI:30616"/>
        <dbReference type="ChEBI" id="CHEBI:61977"/>
        <dbReference type="ChEBI" id="CHEBI:456216"/>
        <dbReference type="EC" id="2.7.11.1"/>
    </reaction>
</comment>
<keyword evidence="7" id="KW-0418">Kinase</keyword>
<evidence type="ECO:0000259" key="14">
    <source>
        <dbReference type="PROSITE" id="PS50011"/>
    </source>
</evidence>
<proteinExistence type="inferred from homology"/>
<evidence type="ECO:0000313" key="16">
    <source>
        <dbReference type="Proteomes" id="UP000032304"/>
    </source>
</evidence>
<evidence type="ECO:0000256" key="12">
    <source>
        <dbReference type="RuleBase" id="RU000304"/>
    </source>
</evidence>
<keyword evidence="4 12" id="KW-0723">Serine/threonine-protein kinase</keyword>
<evidence type="ECO:0000256" key="4">
    <source>
        <dbReference type="ARBA" id="ARBA00022527"/>
    </source>
</evidence>
<evidence type="ECO:0000313" key="15">
    <source>
        <dbReference type="EMBL" id="KJB54401.1"/>
    </source>
</evidence>
<evidence type="ECO:0000256" key="9">
    <source>
        <dbReference type="ARBA" id="ARBA00047899"/>
    </source>
</evidence>
<dbReference type="InterPro" id="IPR000719">
    <property type="entry name" value="Prot_kinase_dom"/>
</dbReference>
<dbReference type="InterPro" id="IPR011009">
    <property type="entry name" value="Kinase-like_dom_sf"/>
</dbReference>
<dbReference type="GO" id="GO:0005524">
    <property type="term" value="F:ATP binding"/>
    <property type="evidence" value="ECO:0007669"/>
    <property type="project" value="UniProtKB-UniRule"/>
</dbReference>
<dbReference type="Gramene" id="KJB54401">
    <property type="protein sequence ID" value="KJB54401"/>
    <property type="gene ID" value="B456_009G032600"/>
</dbReference>
<dbReference type="Gene3D" id="3.30.200.20">
    <property type="entry name" value="Phosphorylase Kinase, domain 1"/>
    <property type="match status" value="1"/>
</dbReference>
<dbReference type="Gene3D" id="1.10.510.10">
    <property type="entry name" value="Transferase(Phosphotransferase) domain 1"/>
    <property type="match status" value="2"/>
</dbReference>
<keyword evidence="5" id="KW-0808">Transferase</keyword>
<gene>
    <name evidence="15" type="ORF">B456_009G032600</name>
</gene>
<dbReference type="Pfam" id="PF00069">
    <property type="entry name" value="Pkinase"/>
    <property type="match status" value="1"/>
</dbReference>
<dbReference type="InterPro" id="IPR008271">
    <property type="entry name" value="Ser/Thr_kinase_AS"/>
</dbReference>
<dbReference type="SUPFAM" id="SSF56112">
    <property type="entry name" value="Protein kinase-like (PK-like)"/>
    <property type="match status" value="1"/>
</dbReference>
<evidence type="ECO:0000256" key="2">
    <source>
        <dbReference type="ARBA" id="ARBA00011245"/>
    </source>
</evidence>
<accession>A0A0D2TIH3</accession>
<evidence type="ECO:0000256" key="6">
    <source>
        <dbReference type="ARBA" id="ARBA00022741"/>
    </source>
</evidence>
<evidence type="ECO:0000256" key="1">
    <source>
        <dbReference type="ARBA" id="ARBA00005926"/>
    </source>
</evidence>
<dbReference type="SMART" id="SM00220">
    <property type="entry name" value="S_TKc"/>
    <property type="match status" value="1"/>
</dbReference>
<evidence type="ECO:0000256" key="3">
    <source>
        <dbReference type="ARBA" id="ARBA00012513"/>
    </source>
</evidence>
<keyword evidence="16" id="KW-1185">Reference proteome</keyword>
<name>A0A0D2TIH3_GOSRA</name>
<evidence type="ECO:0000256" key="11">
    <source>
        <dbReference type="PROSITE-ProRule" id="PRU10141"/>
    </source>
</evidence>
<dbReference type="EMBL" id="CM001748">
    <property type="protein sequence ID" value="KJB54401.1"/>
    <property type="molecule type" value="Genomic_DNA"/>
</dbReference>
<dbReference type="PROSITE" id="PS00108">
    <property type="entry name" value="PROTEIN_KINASE_ST"/>
    <property type="match status" value="1"/>
</dbReference>
<evidence type="ECO:0000256" key="8">
    <source>
        <dbReference type="ARBA" id="ARBA00022840"/>
    </source>
</evidence>
<evidence type="ECO:0000256" key="5">
    <source>
        <dbReference type="ARBA" id="ARBA00022679"/>
    </source>
</evidence>
<sequence length="418" mass="46896">MEPRVGNKFRLGRKIGSGSFGEIYLGTNIQTNEEVAIKLESVKTKHPQLLYESKLYRILQGGTGIPNVRWFGVEGDYNVLVMDLLGPSLEDLFNFCSRKLSLKSVLMLADQMINRVEFVHSKSFLHRDLKPDNFLMGLGRRANQVYIIDFGLAKKYRDSSTHQHIPYSLPWQGLKAGNKKQKYEKISEKKVSTSIEALCRGYPTEFASYFHYCRSLRFNDKPDYAYLKRIFRDLFIREGFQFDYVFDWTILKYQQSQLTTPPARALGSGVGTSSGMPTAIGNADRHAAGQDVQAAGMSPMDNSRRRTTSGPLMYSGSFAKQKNPIANDPATKDSAYTGQSGGSSKRASGREAVAGSEFDPQRSRTTDASPGHKHLNQQRGPVESSSDPKQTGRNTKNYEAALKGIEGLQFESDERNQY</sequence>
<organism evidence="15 16">
    <name type="scientific">Gossypium raimondii</name>
    <name type="common">Peruvian cotton</name>
    <name type="synonym">Gossypium klotzschianum subsp. raimondii</name>
    <dbReference type="NCBI Taxonomy" id="29730"/>
    <lineage>
        <taxon>Eukaryota</taxon>
        <taxon>Viridiplantae</taxon>
        <taxon>Streptophyta</taxon>
        <taxon>Embryophyta</taxon>
        <taxon>Tracheophyta</taxon>
        <taxon>Spermatophyta</taxon>
        <taxon>Magnoliopsida</taxon>
        <taxon>eudicotyledons</taxon>
        <taxon>Gunneridae</taxon>
        <taxon>Pentapetalae</taxon>
        <taxon>rosids</taxon>
        <taxon>malvids</taxon>
        <taxon>Malvales</taxon>
        <taxon>Malvaceae</taxon>
        <taxon>Malvoideae</taxon>
        <taxon>Gossypium</taxon>
    </lineage>
</organism>
<feature type="compositionally biased region" description="Polar residues" evidence="13">
    <location>
        <begin position="334"/>
        <end position="346"/>
    </location>
</feature>
<dbReference type="AlphaFoldDB" id="A0A0D2TIH3"/>
<feature type="binding site" evidence="11">
    <location>
        <position position="38"/>
    </location>
    <ligand>
        <name>ATP</name>
        <dbReference type="ChEBI" id="CHEBI:30616"/>
    </ligand>
</feature>
<feature type="compositionally biased region" description="Polar residues" evidence="13">
    <location>
        <begin position="377"/>
        <end position="397"/>
    </location>
</feature>
<dbReference type="InterPro" id="IPR017441">
    <property type="entry name" value="Protein_kinase_ATP_BS"/>
</dbReference>
<evidence type="ECO:0000256" key="10">
    <source>
        <dbReference type="ARBA" id="ARBA00048679"/>
    </source>
</evidence>
<dbReference type="FunFam" id="3.30.200.20:FF:000538">
    <property type="entry name" value="Putative Casein kinase I"/>
    <property type="match status" value="1"/>
</dbReference>
<dbReference type="PROSITE" id="PS00107">
    <property type="entry name" value="PROTEIN_KINASE_ATP"/>
    <property type="match status" value="1"/>
</dbReference>
<dbReference type="InterPro" id="IPR050235">
    <property type="entry name" value="CK1_Ser-Thr_kinase"/>
</dbReference>
<feature type="domain" description="Protein kinase" evidence="14">
    <location>
        <begin position="9"/>
        <end position="319"/>
    </location>
</feature>
<dbReference type="PROSITE" id="PS50011">
    <property type="entry name" value="PROTEIN_KINASE_DOM"/>
    <property type="match status" value="1"/>
</dbReference>
<comment type="similarity">
    <text evidence="1">Belongs to the protein kinase superfamily. CK1 Ser/Thr protein kinase family. Casein kinase I subfamily.</text>
</comment>
<evidence type="ECO:0000256" key="7">
    <source>
        <dbReference type="ARBA" id="ARBA00022777"/>
    </source>
</evidence>